<dbReference type="Proteomes" id="UP000627092">
    <property type="component" value="Chromosome"/>
</dbReference>
<dbReference type="RefSeq" id="WP_186624309.1">
    <property type="nucleotide sequence ID" value="NZ_CP077090.1"/>
</dbReference>
<sequence length="90" mass="10353">MFPCTKCGLCCRNLDKSHLYASLNRGDGVCVNFEVSTHLCRIYDKRPLICRIDDFYDQRLAGTMRLEDYYAANAHACKEMQQQNLIVVAN</sequence>
<reference evidence="1" key="2">
    <citation type="journal article" date="2021" name="Microorganisms">
        <title>The Ever-Expanding Pseudomonas Genus: Description of 43 New Species and Partition of the Pseudomonas putida Group.</title>
        <authorList>
            <person name="Girard L."/>
            <person name="Lood C."/>
            <person name="Hofte M."/>
            <person name="Vandamme P."/>
            <person name="Rokni-Zadeh H."/>
            <person name="van Noort V."/>
            <person name="Lavigne R."/>
            <person name="De Mot R."/>
        </authorList>
    </citation>
    <scope>NUCLEOTIDE SEQUENCE</scope>
    <source>
        <strain evidence="1">OE 48.2</strain>
    </source>
</reference>
<name>A0A9E6NKH3_9PSED</name>
<dbReference type="InterPro" id="IPR005358">
    <property type="entry name" value="Puta_zinc/iron-chelating_dom"/>
</dbReference>
<organism evidence="1 2">
    <name type="scientific">Pseudomonas zeae</name>
    <dbReference type="NCBI Taxonomy" id="2745510"/>
    <lineage>
        <taxon>Bacteria</taxon>
        <taxon>Pseudomonadati</taxon>
        <taxon>Pseudomonadota</taxon>
        <taxon>Gammaproteobacteria</taxon>
        <taxon>Pseudomonadales</taxon>
        <taxon>Pseudomonadaceae</taxon>
        <taxon>Pseudomonas</taxon>
    </lineage>
</organism>
<accession>A0A9E6NKH3</accession>
<dbReference type="Pfam" id="PF03692">
    <property type="entry name" value="CxxCxxCC"/>
    <property type="match status" value="1"/>
</dbReference>
<proteinExistence type="predicted"/>
<gene>
    <name evidence="1" type="ORF">HU754_016360</name>
</gene>
<dbReference type="KEGG" id="pze:HU754_016360"/>
<evidence type="ECO:0000313" key="1">
    <source>
        <dbReference type="EMBL" id="QXI09422.1"/>
    </source>
</evidence>
<protein>
    <submittedName>
        <fullName evidence="1">YkgJ family cysteine cluster protein</fullName>
    </submittedName>
</protein>
<evidence type="ECO:0000313" key="2">
    <source>
        <dbReference type="Proteomes" id="UP000627092"/>
    </source>
</evidence>
<dbReference type="AlphaFoldDB" id="A0A9E6NKH3"/>
<dbReference type="EMBL" id="CP077090">
    <property type="protein sequence ID" value="QXI09422.1"/>
    <property type="molecule type" value="Genomic_DNA"/>
</dbReference>
<reference evidence="1" key="1">
    <citation type="journal article" date="2020" name="Microorganisms">
        <title>Reliable Identification of Environmental Pseudomonas Isolates Using the rpoD Gene.</title>
        <authorList>
            <consortium name="The Broad Institute Genome Sequencing Platform"/>
            <person name="Girard L."/>
            <person name="Lood C."/>
            <person name="Rokni-Zadeh H."/>
            <person name="van Noort V."/>
            <person name="Lavigne R."/>
            <person name="De Mot R."/>
        </authorList>
    </citation>
    <scope>NUCLEOTIDE SEQUENCE</scope>
    <source>
        <strain evidence="1">OE 48.2</strain>
    </source>
</reference>